<proteinExistence type="predicted"/>
<evidence type="ECO:0000313" key="3">
    <source>
        <dbReference type="Proteomes" id="UP001652680"/>
    </source>
</evidence>
<protein>
    <submittedName>
        <fullName evidence="4">Uncharacterized protein LOC108041941</fullName>
    </submittedName>
</protein>
<dbReference type="RefSeq" id="XP_016975498.1">
    <property type="nucleotide sequence ID" value="XM_017120009.1"/>
</dbReference>
<evidence type="ECO:0000256" key="1">
    <source>
        <dbReference type="SAM" id="MobiDB-lite"/>
    </source>
</evidence>
<name>A0A6P4EKH4_DRORH</name>
<organism evidence="4">
    <name type="scientific">Drosophila rhopaloa</name>
    <name type="common">Fruit fly</name>
    <dbReference type="NCBI Taxonomy" id="1041015"/>
    <lineage>
        <taxon>Eukaryota</taxon>
        <taxon>Metazoa</taxon>
        <taxon>Ecdysozoa</taxon>
        <taxon>Arthropoda</taxon>
        <taxon>Hexapoda</taxon>
        <taxon>Insecta</taxon>
        <taxon>Pterygota</taxon>
        <taxon>Neoptera</taxon>
        <taxon>Endopterygota</taxon>
        <taxon>Diptera</taxon>
        <taxon>Brachycera</taxon>
        <taxon>Muscomorpha</taxon>
        <taxon>Ephydroidea</taxon>
        <taxon>Drosophilidae</taxon>
        <taxon>Drosophila</taxon>
        <taxon>Sophophora</taxon>
    </lineage>
</organism>
<dbReference type="Proteomes" id="UP001652680">
    <property type="component" value="Unassembled WGS sequence"/>
</dbReference>
<gene>
    <name evidence="4" type="primary">LOC108041941</name>
</gene>
<evidence type="ECO:0000313" key="4">
    <source>
        <dbReference type="RefSeq" id="XP_016975498.1"/>
    </source>
</evidence>
<reference evidence="2" key="3">
    <citation type="submission" date="2025-05" db="UniProtKB">
        <authorList>
            <consortium name="EnsemblMetazoa"/>
        </authorList>
    </citation>
    <scope>IDENTIFICATION</scope>
</reference>
<evidence type="ECO:0000313" key="2">
    <source>
        <dbReference type="EnsemblMetazoa" id="XP_016979330.2"/>
    </source>
</evidence>
<dbReference type="OrthoDB" id="7845931at2759"/>
<keyword evidence="3" id="KW-1185">Reference proteome</keyword>
<dbReference type="EnsemblMetazoa" id="XM_017123841.2">
    <property type="protein sequence ID" value="XP_016979330.2"/>
    <property type="gene ID" value="LOC108044731"/>
</dbReference>
<reference evidence="4" key="2">
    <citation type="submission" date="2025-04" db="UniProtKB">
        <authorList>
            <consortium name="RefSeq"/>
        </authorList>
    </citation>
    <scope>IDENTIFICATION</scope>
</reference>
<sequence length="89" mass="10280">MGLKRFVSSMLRKSPICASEPGKLAAGCPSLFAEDGMWNAKFHPKRIVREERTHGHVRKQQPSRKDAELPPTFRLPRKRSWLLRRMVPS</sequence>
<dbReference type="AlphaFoldDB" id="A0A6P4EKH4"/>
<reference evidence="3" key="1">
    <citation type="journal article" date="2021" name="Elife">
        <title>Highly contiguous assemblies of 101 drosophilid genomes.</title>
        <authorList>
            <person name="Kim B.Y."/>
            <person name="Wang J.R."/>
            <person name="Miller D.E."/>
            <person name="Barmina O."/>
            <person name="Delaney E."/>
            <person name="Thompson A."/>
            <person name="Comeault A.A."/>
            <person name="Peede D."/>
            <person name="D'Agostino E.R."/>
            <person name="Pelaez J."/>
            <person name="Aguilar J.M."/>
            <person name="Haji D."/>
            <person name="Matsunaga T."/>
            <person name="Armstrong E.E."/>
            <person name="Zych M."/>
            <person name="Ogawa Y."/>
            <person name="Stamenkovic-Radak M."/>
            <person name="Jelic M."/>
            <person name="Veselinovic M.S."/>
            <person name="Tanaskovic M."/>
            <person name="Eric P."/>
            <person name="Gao J.J."/>
            <person name="Katoh T.K."/>
            <person name="Toda M.J."/>
            <person name="Watabe H."/>
            <person name="Watada M."/>
            <person name="Davis J.S."/>
            <person name="Moyle L.C."/>
            <person name="Manoli G."/>
            <person name="Bertolini E."/>
            <person name="Kostal V."/>
            <person name="Hawley R.S."/>
            <person name="Takahashi A."/>
            <person name="Jones C.D."/>
            <person name="Price D.K."/>
            <person name="Whiteman N."/>
            <person name="Kopp A."/>
            <person name="Matute D.R."/>
            <person name="Petrov D.A."/>
        </authorList>
    </citation>
    <scope>NUCLEOTIDE SEQUENCE [LARGE SCALE GENOMIC DNA]</scope>
</reference>
<dbReference type="OMA" id="GMWSAKF"/>
<accession>A0A6P4EKH4</accession>
<feature type="region of interest" description="Disordered" evidence="1">
    <location>
        <begin position="51"/>
        <end position="71"/>
    </location>
</feature>